<evidence type="ECO:0000256" key="2">
    <source>
        <dbReference type="ARBA" id="ARBA00023306"/>
    </source>
</evidence>
<evidence type="ECO:0000313" key="6">
    <source>
        <dbReference type="Proteomes" id="UP000030669"/>
    </source>
</evidence>
<organism evidence="5 6">
    <name type="scientific">Gloeophyllum trabeum (strain ATCC 11539 / FP-39264 / Madison 617)</name>
    <name type="common">Brown rot fungus</name>
    <dbReference type="NCBI Taxonomy" id="670483"/>
    <lineage>
        <taxon>Eukaryota</taxon>
        <taxon>Fungi</taxon>
        <taxon>Dikarya</taxon>
        <taxon>Basidiomycota</taxon>
        <taxon>Agaricomycotina</taxon>
        <taxon>Agaricomycetes</taxon>
        <taxon>Gloeophyllales</taxon>
        <taxon>Gloeophyllaceae</taxon>
        <taxon>Gloeophyllum</taxon>
    </lineage>
</organism>
<dbReference type="STRING" id="670483.S7RKW2"/>
<dbReference type="GeneID" id="19308590"/>
<dbReference type="Gene3D" id="2.30.29.30">
    <property type="entry name" value="Pleckstrin-homology domain (PH domain)/Phosphotyrosine-binding domain (PTB)"/>
    <property type="match status" value="1"/>
</dbReference>
<dbReference type="KEGG" id="gtr:GLOTRDRAFT_76289"/>
<evidence type="ECO:0000259" key="4">
    <source>
        <dbReference type="PROSITE" id="PS50003"/>
    </source>
</evidence>
<dbReference type="Proteomes" id="UP000030669">
    <property type="component" value="Unassembled WGS sequence"/>
</dbReference>
<keyword evidence="1" id="KW-0132">Cell division</keyword>
<proteinExistence type="predicted"/>
<dbReference type="HOGENOM" id="CLU_457124_0_0_1"/>
<keyword evidence="6" id="KW-1185">Reference proteome</keyword>
<feature type="compositionally biased region" description="Polar residues" evidence="3">
    <location>
        <begin position="21"/>
        <end position="41"/>
    </location>
</feature>
<name>S7RKW2_GLOTA</name>
<feature type="region of interest" description="Disordered" evidence="3">
    <location>
        <begin position="1"/>
        <end position="54"/>
    </location>
</feature>
<feature type="region of interest" description="Disordered" evidence="3">
    <location>
        <begin position="299"/>
        <end position="344"/>
    </location>
</feature>
<dbReference type="EMBL" id="KB469302">
    <property type="protein sequence ID" value="EPQ54980.1"/>
    <property type="molecule type" value="Genomic_DNA"/>
</dbReference>
<dbReference type="eggNOG" id="ENOG502REBM">
    <property type="taxonomic scope" value="Eukaryota"/>
</dbReference>
<evidence type="ECO:0000256" key="3">
    <source>
        <dbReference type="SAM" id="MobiDB-lite"/>
    </source>
</evidence>
<protein>
    <recommendedName>
        <fullName evidence="4">PH domain-containing protein</fullName>
    </recommendedName>
</protein>
<sequence length="597" mass="66945">MDADEGNGTASRARPPVTDTALLSNTPFTSLPSSRSVSETSIPPPVPAKDAIRTREELIIEKRREARRRELDDDYLPPSTSNLGHGLPSTANIAGRPSRRRSMSTGDALDMLAQRRASDMRDSKLLDVPLEAEDDALGDSIDRELRKRGGNEQTRYRVREREETIYASSDTDRIRHMQSAGDLDSGQAWRTVRRPSDMNEYAKQIKEYRAQDKSGKSYGKVFVKVVGVKDLRVPIPREPTVMTCTLNNGIHYVTTPECPLSRDCHIGQEFELIEHPKLEFTLTLKVRRDAHIVSMCKALAPPPPVRQPPPAPPPSKGGLRSFFSSPKKTSHAANRLREVPPPAPPEIKENLARYLKPDGVLARAFISFKDVASRCDTKLFETSLPLLGQRLETASKMITTQVGEITLQIFRLPPLPGIPQDKLPQSLEECHDGLRHIHWHKQTYFEGTLTQSGGDCMTWRRRPFRVIGASLVAFNDVTKRATATIDLKKALAVRDDEEAGTMVPTGRYSGDDSLVGMERSFRILFPMNQEIVFFADTDDEKRRWLEVLRALVGRIPPNPLWAELIWQRQLEIAKHKNTSSISSPVAPSGLVPSRPNR</sequence>
<dbReference type="InterPro" id="IPR052007">
    <property type="entry name" value="Bud4"/>
</dbReference>
<dbReference type="GO" id="GO:0051301">
    <property type="term" value="P:cell division"/>
    <property type="evidence" value="ECO:0007669"/>
    <property type="project" value="UniProtKB-KW"/>
</dbReference>
<dbReference type="OrthoDB" id="2123378at2759"/>
<feature type="domain" description="PH" evidence="4">
    <location>
        <begin position="442"/>
        <end position="553"/>
    </location>
</feature>
<dbReference type="OMA" id="ATPECLL"/>
<feature type="region of interest" description="Disordered" evidence="3">
    <location>
        <begin position="577"/>
        <end position="597"/>
    </location>
</feature>
<evidence type="ECO:0000313" key="5">
    <source>
        <dbReference type="EMBL" id="EPQ54980.1"/>
    </source>
</evidence>
<dbReference type="PROSITE" id="PS50003">
    <property type="entry name" value="PH_DOMAIN"/>
    <property type="match status" value="1"/>
</dbReference>
<keyword evidence="2" id="KW-0131">Cell cycle</keyword>
<dbReference type="InterPro" id="IPR001849">
    <property type="entry name" value="PH_domain"/>
</dbReference>
<feature type="region of interest" description="Disordered" evidence="3">
    <location>
        <begin position="70"/>
        <end position="103"/>
    </location>
</feature>
<dbReference type="PANTHER" id="PTHR36100">
    <property type="entry name" value="BUD SITE SELECTION PROTEIN 4"/>
    <property type="match status" value="1"/>
</dbReference>
<dbReference type="SMART" id="SM00233">
    <property type="entry name" value="PH"/>
    <property type="match status" value="1"/>
</dbReference>
<dbReference type="RefSeq" id="XP_007866169.1">
    <property type="nucleotide sequence ID" value="XM_007867978.1"/>
</dbReference>
<dbReference type="PANTHER" id="PTHR36100:SF1">
    <property type="entry name" value="BUD SITE SELECTION PROTEIN 4"/>
    <property type="match status" value="1"/>
</dbReference>
<reference evidence="5 6" key="1">
    <citation type="journal article" date="2012" name="Science">
        <title>The Paleozoic origin of enzymatic lignin decomposition reconstructed from 31 fungal genomes.</title>
        <authorList>
            <person name="Floudas D."/>
            <person name="Binder M."/>
            <person name="Riley R."/>
            <person name="Barry K."/>
            <person name="Blanchette R.A."/>
            <person name="Henrissat B."/>
            <person name="Martinez A.T."/>
            <person name="Otillar R."/>
            <person name="Spatafora J.W."/>
            <person name="Yadav J.S."/>
            <person name="Aerts A."/>
            <person name="Benoit I."/>
            <person name="Boyd A."/>
            <person name="Carlson A."/>
            <person name="Copeland A."/>
            <person name="Coutinho P.M."/>
            <person name="de Vries R.P."/>
            <person name="Ferreira P."/>
            <person name="Findley K."/>
            <person name="Foster B."/>
            <person name="Gaskell J."/>
            <person name="Glotzer D."/>
            <person name="Gorecki P."/>
            <person name="Heitman J."/>
            <person name="Hesse C."/>
            <person name="Hori C."/>
            <person name="Igarashi K."/>
            <person name="Jurgens J.A."/>
            <person name="Kallen N."/>
            <person name="Kersten P."/>
            <person name="Kohler A."/>
            <person name="Kuees U."/>
            <person name="Kumar T.K.A."/>
            <person name="Kuo A."/>
            <person name="LaButti K."/>
            <person name="Larrondo L.F."/>
            <person name="Lindquist E."/>
            <person name="Ling A."/>
            <person name="Lombard V."/>
            <person name="Lucas S."/>
            <person name="Lundell T."/>
            <person name="Martin R."/>
            <person name="McLaughlin D.J."/>
            <person name="Morgenstern I."/>
            <person name="Morin E."/>
            <person name="Murat C."/>
            <person name="Nagy L.G."/>
            <person name="Nolan M."/>
            <person name="Ohm R.A."/>
            <person name="Patyshakuliyeva A."/>
            <person name="Rokas A."/>
            <person name="Ruiz-Duenas F.J."/>
            <person name="Sabat G."/>
            <person name="Salamov A."/>
            <person name="Samejima M."/>
            <person name="Schmutz J."/>
            <person name="Slot J.C."/>
            <person name="St John F."/>
            <person name="Stenlid J."/>
            <person name="Sun H."/>
            <person name="Sun S."/>
            <person name="Syed K."/>
            <person name="Tsang A."/>
            <person name="Wiebenga A."/>
            <person name="Young D."/>
            <person name="Pisabarro A."/>
            <person name="Eastwood D.C."/>
            <person name="Martin F."/>
            <person name="Cullen D."/>
            <person name="Grigoriev I.V."/>
            <person name="Hibbett D.S."/>
        </authorList>
    </citation>
    <scope>NUCLEOTIDE SEQUENCE [LARGE SCALE GENOMIC DNA]</scope>
    <source>
        <strain evidence="5 6">ATCC 11539</strain>
    </source>
</reference>
<dbReference type="SUPFAM" id="SSF50729">
    <property type="entry name" value="PH domain-like"/>
    <property type="match status" value="1"/>
</dbReference>
<dbReference type="AlphaFoldDB" id="S7RKW2"/>
<gene>
    <name evidence="5" type="ORF">GLOTRDRAFT_76289</name>
</gene>
<dbReference type="InterPro" id="IPR011993">
    <property type="entry name" value="PH-like_dom_sf"/>
</dbReference>
<evidence type="ECO:0000256" key="1">
    <source>
        <dbReference type="ARBA" id="ARBA00022618"/>
    </source>
</evidence>
<feature type="compositionally biased region" description="Pro residues" evidence="3">
    <location>
        <begin position="300"/>
        <end position="315"/>
    </location>
</feature>
<dbReference type="Pfam" id="PF00169">
    <property type="entry name" value="PH"/>
    <property type="match status" value="1"/>
</dbReference>
<accession>S7RKW2</accession>
<dbReference type="GO" id="GO:0005525">
    <property type="term" value="F:GTP binding"/>
    <property type="evidence" value="ECO:0007669"/>
    <property type="project" value="TreeGrafter"/>
</dbReference>